<feature type="region of interest" description="Disordered" evidence="1">
    <location>
        <begin position="26"/>
        <end position="50"/>
    </location>
</feature>
<evidence type="ECO:0000313" key="2">
    <source>
        <dbReference type="EMBL" id="KAK5174399.1"/>
    </source>
</evidence>
<feature type="compositionally biased region" description="Acidic residues" evidence="1">
    <location>
        <begin position="367"/>
        <end position="381"/>
    </location>
</feature>
<feature type="compositionally biased region" description="Basic and acidic residues" evidence="1">
    <location>
        <begin position="126"/>
        <end position="137"/>
    </location>
</feature>
<dbReference type="RefSeq" id="XP_064663068.1">
    <property type="nucleotide sequence ID" value="XM_064798741.1"/>
</dbReference>
<accession>A0AAV9PNT6</accession>
<evidence type="ECO:0000313" key="3">
    <source>
        <dbReference type="Proteomes" id="UP001337655"/>
    </source>
</evidence>
<keyword evidence="3" id="KW-1185">Reference proteome</keyword>
<feature type="region of interest" description="Disordered" evidence="1">
    <location>
        <begin position="340"/>
        <end position="435"/>
    </location>
</feature>
<name>A0AAV9PNT6_9PEZI</name>
<dbReference type="AlphaFoldDB" id="A0AAV9PNT6"/>
<feature type="region of interest" description="Disordered" evidence="1">
    <location>
        <begin position="126"/>
        <end position="165"/>
    </location>
</feature>
<feature type="region of interest" description="Disordered" evidence="1">
    <location>
        <begin position="212"/>
        <end position="233"/>
    </location>
</feature>
<evidence type="ECO:0000256" key="1">
    <source>
        <dbReference type="SAM" id="MobiDB-lite"/>
    </source>
</evidence>
<dbReference type="GeneID" id="89922827"/>
<reference evidence="2 3" key="1">
    <citation type="submission" date="2023-08" db="EMBL/GenBank/DDBJ databases">
        <title>Black Yeasts Isolated from many extreme environments.</title>
        <authorList>
            <person name="Coleine C."/>
            <person name="Stajich J.E."/>
            <person name="Selbmann L."/>
        </authorList>
    </citation>
    <scope>NUCLEOTIDE SEQUENCE [LARGE SCALE GENOMIC DNA]</scope>
    <source>
        <strain evidence="2 3">CCFEE 5935</strain>
    </source>
</reference>
<protein>
    <submittedName>
        <fullName evidence="2">Uncharacterized protein</fullName>
    </submittedName>
</protein>
<proteinExistence type="predicted"/>
<dbReference type="Proteomes" id="UP001337655">
    <property type="component" value="Unassembled WGS sequence"/>
</dbReference>
<feature type="compositionally biased region" description="Polar residues" evidence="1">
    <location>
        <begin position="347"/>
        <end position="356"/>
    </location>
</feature>
<feature type="compositionally biased region" description="Polar residues" evidence="1">
    <location>
        <begin position="422"/>
        <end position="435"/>
    </location>
</feature>
<feature type="compositionally biased region" description="Polar residues" evidence="1">
    <location>
        <begin position="138"/>
        <end position="149"/>
    </location>
</feature>
<dbReference type="EMBL" id="JAVRRT010000002">
    <property type="protein sequence ID" value="KAK5174399.1"/>
    <property type="molecule type" value="Genomic_DNA"/>
</dbReference>
<gene>
    <name evidence="2" type="ORF">LTR77_001479</name>
</gene>
<organism evidence="2 3">
    <name type="scientific">Saxophila tyrrhenica</name>
    <dbReference type="NCBI Taxonomy" id="1690608"/>
    <lineage>
        <taxon>Eukaryota</taxon>
        <taxon>Fungi</taxon>
        <taxon>Dikarya</taxon>
        <taxon>Ascomycota</taxon>
        <taxon>Pezizomycotina</taxon>
        <taxon>Dothideomycetes</taxon>
        <taxon>Dothideomycetidae</taxon>
        <taxon>Mycosphaerellales</taxon>
        <taxon>Extremaceae</taxon>
        <taxon>Saxophila</taxon>
    </lineage>
</organism>
<comment type="caution">
    <text evidence="2">The sequence shown here is derived from an EMBL/GenBank/DDBJ whole genome shotgun (WGS) entry which is preliminary data.</text>
</comment>
<sequence length="513" mass="56069">MISPEEFEALPPSIQRKCFSPAERLRINQQSQAHKRRKQTPSPTWPAPPLQAESIRRAATSAGLSECSNDSVVSAATPTMITVKQKKISEEQARWFLMLPEKVRRQQFSREEHLTLLIRCKEVLEPSRSRQAKDSSHRGSSFSRPQSCMSLLPKDRPSTSTATSVNTTTSFLDTDAASVRTTDTSNAEMKIFNLYTGCGGSVSAHNDIVATVPNLPSTQPQPHPSDIATPKKRPAFRRYSLRPLPIPPPVLAPPVPLLPSQSPPASPASSRPLSLSARLSRPYVGLFTSVFELEADPVQPVQQPVVESRAYDDEDIRKRLRRTLLSPEKFEEVLEFGFSADEECPPSASSSDSTLRFDQPASSGSEYDGDNDGDSEDDDTSVEACPRTPTPLSGDLFGPAIKQSSLDSGIGTPLSQIEPFSPTATCGPTTSNGNREMTVHMTLTRPGLRSPEDELYSAQRQQTSGVDVEKHDPLALQVLPVCDDPSGAQGAFAVRRSGSRMGLRNVWKSLVKH</sequence>